<protein>
    <submittedName>
        <fullName evidence="1">Uncharacterized protein</fullName>
    </submittedName>
</protein>
<proteinExistence type="predicted"/>
<reference evidence="2" key="1">
    <citation type="submission" date="2017-05" db="EMBL/GenBank/DDBJ databases">
        <authorList>
            <person name="Papadimitriou K."/>
        </authorList>
    </citation>
    <scope>NUCLEOTIDE SEQUENCE [LARGE SCALE GENOMIC DNA]</scope>
    <source>
        <strain evidence="2">ACA-DC 3411</strain>
    </source>
</reference>
<dbReference type="AlphaFoldDB" id="A0A1Y6JVF3"/>
<dbReference type="EMBL" id="LT854705">
    <property type="protein sequence ID" value="SMS13908.1"/>
    <property type="molecule type" value="Genomic_DNA"/>
</dbReference>
<sequence length="294" mass="33720">MQQIIFLVTSLDGLHKPNFTKQLKAALQQNVTIKLLVALVDFDAAWEVRQFIERLARDDERFSHVRIITIAELYAQEAGLALSAEDRHALDLTAYEERVFADQQGQLRRYLDHGHLVAELQQLDDHTPMVLRQYHDDQLTQVDTYDLHGQVVGVAKFQDGVAQTSYLLNAQGEATLRLTRHQRQVEHVYNLGADSAMIATEFSSAKEVAALNNMSKRKRDRTLAKSVDHTEMITATETYHSVLVYATYHRFNDVYAFYQTVLDHFMTPQTQLYVDLAVNAVLSPQMPHQLIFNY</sequence>
<evidence type="ECO:0000313" key="1">
    <source>
        <dbReference type="EMBL" id="SMS13908.1"/>
    </source>
</evidence>
<dbReference type="KEGG" id="lzy:LZ3411_0858"/>
<dbReference type="Proteomes" id="UP000195412">
    <property type="component" value="Chromosome I"/>
</dbReference>
<gene>
    <name evidence="1" type="ORF">LZ3411_0858</name>
</gene>
<name>A0A1Y6JVF3_9LACO</name>
<evidence type="ECO:0000313" key="2">
    <source>
        <dbReference type="Proteomes" id="UP000195412"/>
    </source>
</evidence>
<accession>A0A1Y6JVF3</accession>
<dbReference type="RefSeq" id="WP_087741780.1">
    <property type="nucleotide sequence ID" value="NZ_LT854705.1"/>
</dbReference>
<organism evidence="1 2">
    <name type="scientific">Levilactobacillus zymae</name>
    <dbReference type="NCBI Taxonomy" id="267363"/>
    <lineage>
        <taxon>Bacteria</taxon>
        <taxon>Bacillati</taxon>
        <taxon>Bacillota</taxon>
        <taxon>Bacilli</taxon>
        <taxon>Lactobacillales</taxon>
        <taxon>Lactobacillaceae</taxon>
        <taxon>Levilactobacillus</taxon>
    </lineage>
</organism>